<accession>A0A316ADT2</accession>
<dbReference type="RefSeq" id="WP_109677442.1">
    <property type="nucleotide sequence ID" value="NZ_QGDT01000015.1"/>
</dbReference>
<dbReference type="OrthoDB" id="9785076at2"/>
<dbReference type="Proteomes" id="UP000245880">
    <property type="component" value="Unassembled WGS sequence"/>
</dbReference>
<dbReference type="PANTHER" id="PTHR11614">
    <property type="entry name" value="PHOSPHOLIPASE-RELATED"/>
    <property type="match status" value="1"/>
</dbReference>
<name>A0A316ADT2_9BACT</name>
<keyword evidence="3" id="KW-0378">Hydrolase</keyword>
<proteinExistence type="predicted"/>
<dbReference type="EMBL" id="QGDT01000015">
    <property type="protein sequence ID" value="PWJ55044.1"/>
    <property type="molecule type" value="Genomic_DNA"/>
</dbReference>
<protein>
    <submittedName>
        <fullName evidence="3">Alpha-beta hydrolase superfamily lysophospholipase</fullName>
    </submittedName>
</protein>
<feature type="transmembrane region" description="Helical" evidence="1">
    <location>
        <begin position="12"/>
        <end position="32"/>
    </location>
</feature>
<keyword evidence="1" id="KW-0812">Transmembrane</keyword>
<dbReference type="Gene3D" id="3.40.50.1820">
    <property type="entry name" value="alpha/beta hydrolase"/>
    <property type="match status" value="1"/>
</dbReference>
<comment type="caution">
    <text evidence="3">The sequence shown here is derived from an EMBL/GenBank/DDBJ whole genome shotgun (WGS) entry which is preliminary data.</text>
</comment>
<evidence type="ECO:0000259" key="2">
    <source>
        <dbReference type="Pfam" id="PF12146"/>
    </source>
</evidence>
<gene>
    <name evidence="3" type="ORF">CLV98_11565</name>
</gene>
<dbReference type="Pfam" id="PF12146">
    <property type="entry name" value="Hydrolase_4"/>
    <property type="match status" value="1"/>
</dbReference>
<dbReference type="InterPro" id="IPR029058">
    <property type="entry name" value="AB_hydrolase_fold"/>
</dbReference>
<dbReference type="AlphaFoldDB" id="A0A316ADT2"/>
<keyword evidence="1" id="KW-1133">Transmembrane helix</keyword>
<dbReference type="InterPro" id="IPR051044">
    <property type="entry name" value="MAG_DAG_Lipase"/>
</dbReference>
<evidence type="ECO:0000313" key="4">
    <source>
        <dbReference type="Proteomes" id="UP000245880"/>
    </source>
</evidence>
<dbReference type="SUPFAM" id="SSF53474">
    <property type="entry name" value="alpha/beta-Hydrolases"/>
    <property type="match status" value="1"/>
</dbReference>
<organism evidence="3 4">
    <name type="scientific">Dyadobacter jejuensis</name>
    <dbReference type="NCBI Taxonomy" id="1082580"/>
    <lineage>
        <taxon>Bacteria</taxon>
        <taxon>Pseudomonadati</taxon>
        <taxon>Bacteroidota</taxon>
        <taxon>Cytophagia</taxon>
        <taxon>Cytophagales</taxon>
        <taxon>Spirosomataceae</taxon>
        <taxon>Dyadobacter</taxon>
    </lineage>
</organism>
<feature type="domain" description="Serine aminopeptidase S33" evidence="2">
    <location>
        <begin position="76"/>
        <end position="307"/>
    </location>
</feature>
<evidence type="ECO:0000313" key="3">
    <source>
        <dbReference type="EMBL" id="PWJ55044.1"/>
    </source>
</evidence>
<keyword evidence="4" id="KW-1185">Reference proteome</keyword>
<dbReference type="InterPro" id="IPR022742">
    <property type="entry name" value="Hydrolase_4"/>
</dbReference>
<reference evidence="3 4" key="1">
    <citation type="submission" date="2018-03" db="EMBL/GenBank/DDBJ databases">
        <title>Genomic Encyclopedia of Archaeal and Bacterial Type Strains, Phase II (KMG-II): from individual species to whole genera.</title>
        <authorList>
            <person name="Goeker M."/>
        </authorList>
    </citation>
    <scope>NUCLEOTIDE SEQUENCE [LARGE SCALE GENOMIC DNA]</scope>
    <source>
        <strain evidence="3 4">DSM 100346</strain>
    </source>
</reference>
<evidence type="ECO:0000256" key="1">
    <source>
        <dbReference type="SAM" id="Phobius"/>
    </source>
</evidence>
<keyword evidence="1" id="KW-0472">Membrane</keyword>
<sequence>MSPKIVKRIVRSILISLVVYLSIALVLISWPITIEKNVQNYDYSSVKENSETSLGNEQWIKSRDNYELFNRVYRSENKDVLILIHGSGSESRYLAKLANSIAQANIATVLTPDMRGHGKNSGERGNIDFIGQLENDIEDLIQFSKKNLGAKRIILAGHSSGGGFVLRFIGNPKNTQVDKAILLAPYLGYDSPTVKHNSGGWVQVALKRIIGLSMLNNIGVKFLNHIAVLFFNRPENLNDKLQVPSYSYNMTINFNPKDYKAEIENIKIPCLVLVGDQDESFYTEQFSIAFDTAKKYTRLEILENVKHLDIVKNPHAFEIIKDWSNN</sequence>
<dbReference type="GO" id="GO:0016787">
    <property type="term" value="F:hydrolase activity"/>
    <property type="evidence" value="ECO:0007669"/>
    <property type="project" value="UniProtKB-KW"/>
</dbReference>